<sequence length="139" mass="15125">MRRSVLFVLAAMSFTGPALAQDAWPDLVGKWVGKSRAIIMSPAGHYGSAGSGSEPRFVSADLVIEITKQDQGRYIGTIVSAGHREEKFMILSEDRKTLRSADSDGNSVGHIIDSNSFELCYAQMAPTVASCALFRREKQ</sequence>
<feature type="chain" id="PRO_5047532581" description="DUF2147 domain-containing protein" evidence="1">
    <location>
        <begin position="21"/>
        <end position="139"/>
    </location>
</feature>
<feature type="signal peptide" evidence="1">
    <location>
        <begin position="1"/>
        <end position="20"/>
    </location>
</feature>
<keyword evidence="1" id="KW-0732">Signal</keyword>
<keyword evidence="3" id="KW-1185">Reference proteome</keyword>
<dbReference type="EMBL" id="JAUSUI010000006">
    <property type="protein sequence ID" value="MDQ0304070.1"/>
    <property type="molecule type" value="Genomic_DNA"/>
</dbReference>
<evidence type="ECO:0000313" key="2">
    <source>
        <dbReference type="EMBL" id="MDQ0304070.1"/>
    </source>
</evidence>
<accession>A0ABU0BE01</accession>
<evidence type="ECO:0000313" key="3">
    <source>
        <dbReference type="Proteomes" id="UP001224682"/>
    </source>
</evidence>
<evidence type="ECO:0008006" key="4">
    <source>
        <dbReference type="Google" id="ProtNLM"/>
    </source>
</evidence>
<dbReference type="Proteomes" id="UP001224682">
    <property type="component" value="Unassembled WGS sequence"/>
</dbReference>
<proteinExistence type="predicted"/>
<organism evidence="2 3">
    <name type="scientific">Ancylobacter polymorphus</name>
    <dbReference type="NCBI Taxonomy" id="223390"/>
    <lineage>
        <taxon>Bacteria</taxon>
        <taxon>Pseudomonadati</taxon>
        <taxon>Pseudomonadota</taxon>
        <taxon>Alphaproteobacteria</taxon>
        <taxon>Hyphomicrobiales</taxon>
        <taxon>Xanthobacteraceae</taxon>
        <taxon>Ancylobacter</taxon>
    </lineage>
</organism>
<name>A0ABU0BE01_9HYPH</name>
<comment type="caution">
    <text evidence="2">The sequence shown here is derived from an EMBL/GenBank/DDBJ whole genome shotgun (WGS) entry which is preliminary data.</text>
</comment>
<reference evidence="2 3" key="1">
    <citation type="submission" date="2023-07" db="EMBL/GenBank/DDBJ databases">
        <title>Genomic Encyclopedia of Type Strains, Phase IV (KMG-IV): sequencing the most valuable type-strain genomes for metagenomic binning, comparative biology and taxonomic classification.</title>
        <authorList>
            <person name="Goeker M."/>
        </authorList>
    </citation>
    <scope>NUCLEOTIDE SEQUENCE [LARGE SCALE GENOMIC DNA]</scope>
    <source>
        <strain evidence="2 3">DSM 2457</strain>
    </source>
</reference>
<dbReference type="RefSeq" id="WP_307020954.1">
    <property type="nucleotide sequence ID" value="NZ_JAUSUI010000006.1"/>
</dbReference>
<gene>
    <name evidence="2" type="ORF">J2S75_003106</name>
</gene>
<protein>
    <recommendedName>
        <fullName evidence="4">DUF2147 domain-containing protein</fullName>
    </recommendedName>
</protein>
<evidence type="ECO:0000256" key="1">
    <source>
        <dbReference type="SAM" id="SignalP"/>
    </source>
</evidence>